<gene>
    <name evidence="2" type="ORF">GHT06_012111</name>
</gene>
<dbReference type="EMBL" id="WJBH02000003">
    <property type="protein sequence ID" value="KAI9561155.1"/>
    <property type="molecule type" value="Genomic_DNA"/>
</dbReference>
<reference evidence="2 3" key="1">
    <citation type="submission" date="2022-05" db="EMBL/GenBank/DDBJ databases">
        <title>A multi-omics perspective on studying reproductive biology in Daphnia sinensis.</title>
        <authorList>
            <person name="Jia J."/>
        </authorList>
    </citation>
    <scope>NUCLEOTIDE SEQUENCE [LARGE SCALE GENOMIC DNA]</scope>
    <source>
        <strain evidence="2 3">WSL</strain>
    </source>
</reference>
<evidence type="ECO:0000259" key="1">
    <source>
        <dbReference type="Pfam" id="PF07929"/>
    </source>
</evidence>
<protein>
    <recommendedName>
        <fullName evidence="1">Plasmid pRiA4b Orf3-like domain-containing protein</fullName>
    </recommendedName>
</protein>
<dbReference type="Gene3D" id="3.10.290.30">
    <property type="entry name" value="MM3350-like"/>
    <property type="match status" value="1"/>
</dbReference>
<dbReference type="Proteomes" id="UP000820818">
    <property type="component" value="Linkage Group LG3"/>
</dbReference>
<feature type="domain" description="Plasmid pRiA4b Orf3-like" evidence="1">
    <location>
        <begin position="8"/>
        <end position="191"/>
    </location>
</feature>
<comment type="caution">
    <text evidence="2">The sequence shown here is derived from an EMBL/GenBank/DDBJ whole genome shotgun (WGS) entry which is preliminary data.</text>
</comment>
<dbReference type="InterPro" id="IPR024047">
    <property type="entry name" value="MM3350-like_sf"/>
</dbReference>
<accession>A0AAD5LFR4</accession>
<dbReference type="SUPFAM" id="SSF159941">
    <property type="entry name" value="MM3350-like"/>
    <property type="match status" value="1"/>
</dbReference>
<dbReference type="PANTHER" id="PTHR41878">
    <property type="entry name" value="LEXA REPRESSOR-RELATED"/>
    <property type="match status" value="1"/>
</dbReference>
<proteinExistence type="predicted"/>
<evidence type="ECO:0000313" key="2">
    <source>
        <dbReference type="EMBL" id="KAI9561155.1"/>
    </source>
</evidence>
<evidence type="ECO:0000313" key="3">
    <source>
        <dbReference type="Proteomes" id="UP000820818"/>
    </source>
</evidence>
<organism evidence="2 3">
    <name type="scientific">Daphnia sinensis</name>
    <dbReference type="NCBI Taxonomy" id="1820382"/>
    <lineage>
        <taxon>Eukaryota</taxon>
        <taxon>Metazoa</taxon>
        <taxon>Ecdysozoa</taxon>
        <taxon>Arthropoda</taxon>
        <taxon>Crustacea</taxon>
        <taxon>Branchiopoda</taxon>
        <taxon>Diplostraca</taxon>
        <taxon>Cladocera</taxon>
        <taxon>Anomopoda</taxon>
        <taxon>Daphniidae</taxon>
        <taxon>Daphnia</taxon>
        <taxon>Daphnia similis group</taxon>
    </lineage>
</organism>
<keyword evidence="3" id="KW-1185">Reference proteome</keyword>
<dbReference type="AlphaFoldDB" id="A0AAD5LFR4"/>
<dbReference type="Pfam" id="PF07929">
    <property type="entry name" value="PRiA4_ORF3"/>
    <property type="match status" value="1"/>
</dbReference>
<dbReference type="PANTHER" id="PTHR41878:SF1">
    <property type="entry name" value="TNPR PROTEIN"/>
    <property type="match status" value="1"/>
</dbReference>
<name>A0AAD5LFR4_9CRUS</name>
<sequence length="200" mass="23131">MAARTSNVYQFKITLERTHPAIWRRIQVPENYNFKQLHLAIQQAMGWQSCQYDYHLHQFEMRNPQTSREVSIGIPDDQGFGGLIGKILDEKRVKISNYFSLSNNTARYDYDFGDGWDHTILLESILPAVAGTRYPQCIAGERACPPEDCGGPHGYKCLMEIMANPSHREYRERKEWLSMIGIEELKPADFDHRSVLFSAM</sequence>
<dbReference type="InterPro" id="IPR012912">
    <property type="entry name" value="Plasmid_pRiA4b_Orf3-like"/>
</dbReference>